<gene>
    <name evidence="1" type="ORF">HPLM_LOCUS18597</name>
</gene>
<accession>A0A0N4X2L7</accession>
<proteinExistence type="predicted"/>
<evidence type="ECO:0000313" key="1">
    <source>
        <dbReference type="EMBL" id="VDO72014.1"/>
    </source>
</evidence>
<organism evidence="3">
    <name type="scientific">Haemonchus placei</name>
    <name type="common">Barber's pole worm</name>
    <dbReference type="NCBI Taxonomy" id="6290"/>
    <lineage>
        <taxon>Eukaryota</taxon>
        <taxon>Metazoa</taxon>
        <taxon>Ecdysozoa</taxon>
        <taxon>Nematoda</taxon>
        <taxon>Chromadorea</taxon>
        <taxon>Rhabditida</taxon>
        <taxon>Rhabditina</taxon>
        <taxon>Rhabditomorpha</taxon>
        <taxon>Strongyloidea</taxon>
        <taxon>Trichostrongylidae</taxon>
        <taxon>Haemonchus</taxon>
    </lineage>
</organism>
<sequence length="127" mass="14811">MKRFEVSGPTYPLTVAYLKNNYDDKEALIQRLLYNLQFARAHLDDQEALCELDSIVSQLKSKGEHVDNVFLRRQLINKLSPKVPLLLIAKEYIKGELRVTRQMKQWTICDTSKETSCTPYGSMHRKH</sequence>
<evidence type="ECO:0000313" key="2">
    <source>
        <dbReference type="Proteomes" id="UP000268014"/>
    </source>
</evidence>
<reference evidence="3" key="1">
    <citation type="submission" date="2017-02" db="UniProtKB">
        <authorList>
            <consortium name="WormBaseParasite"/>
        </authorList>
    </citation>
    <scope>IDENTIFICATION</scope>
</reference>
<protein>
    <submittedName>
        <fullName evidence="3">GINS complex subunit 1</fullName>
    </submittedName>
</protein>
<reference evidence="1 2" key="2">
    <citation type="submission" date="2018-11" db="EMBL/GenBank/DDBJ databases">
        <authorList>
            <consortium name="Pathogen Informatics"/>
        </authorList>
    </citation>
    <scope>NUCLEOTIDE SEQUENCE [LARGE SCALE GENOMIC DNA]</scope>
    <source>
        <strain evidence="1 2">MHpl1</strain>
    </source>
</reference>
<name>A0A0N4X2L7_HAEPC</name>
<dbReference type="EMBL" id="UZAF01020673">
    <property type="protein sequence ID" value="VDO72014.1"/>
    <property type="molecule type" value="Genomic_DNA"/>
</dbReference>
<dbReference type="WBParaSite" id="HPLM_0001860501-mRNA-1">
    <property type="protein sequence ID" value="HPLM_0001860501-mRNA-1"/>
    <property type="gene ID" value="HPLM_0001860501"/>
</dbReference>
<dbReference type="Proteomes" id="UP000268014">
    <property type="component" value="Unassembled WGS sequence"/>
</dbReference>
<keyword evidence="2" id="KW-1185">Reference proteome</keyword>
<dbReference type="OrthoDB" id="5869881at2759"/>
<evidence type="ECO:0000313" key="3">
    <source>
        <dbReference type="WBParaSite" id="HPLM_0001860501-mRNA-1"/>
    </source>
</evidence>
<dbReference type="STRING" id="6290.A0A0N4X2L7"/>
<dbReference type="AlphaFoldDB" id="A0A0N4X2L7"/>